<dbReference type="EMBL" id="JAAARO010000014">
    <property type="protein sequence ID" value="KAF5737108.1"/>
    <property type="molecule type" value="Genomic_DNA"/>
</dbReference>
<evidence type="ECO:0000313" key="11">
    <source>
        <dbReference type="EMBL" id="KAF5737108.1"/>
    </source>
</evidence>
<dbReference type="InParanoid" id="A0A7J7CSY9"/>
<dbReference type="PROSITE" id="PS50893">
    <property type="entry name" value="ABC_TRANSPORTER_2"/>
    <property type="match status" value="1"/>
</dbReference>
<dbReference type="InterPro" id="IPR003593">
    <property type="entry name" value="AAA+_ATPase"/>
</dbReference>
<comment type="similarity">
    <text evidence="2">Belongs to the ABC transporter superfamily. ABCG family. Eye pigment precursor importer (TC 3.A.1.204) subfamily.</text>
</comment>
<dbReference type="GO" id="GO:0016020">
    <property type="term" value="C:membrane"/>
    <property type="evidence" value="ECO:0007669"/>
    <property type="project" value="UniProtKB-SubCell"/>
</dbReference>
<dbReference type="AlphaFoldDB" id="A0A7J7CSY9"/>
<evidence type="ECO:0000256" key="2">
    <source>
        <dbReference type="ARBA" id="ARBA00005814"/>
    </source>
</evidence>
<evidence type="ECO:0000256" key="9">
    <source>
        <dbReference type="SAM" id="Phobius"/>
    </source>
</evidence>
<dbReference type="PANTHER" id="PTHR48042">
    <property type="entry name" value="ABC TRANSPORTER G FAMILY MEMBER 11"/>
    <property type="match status" value="1"/>
</dbReference>
<comment type="caution">
    <text evidence="11">The sequence shown here is derived from an EMBL/GenBank/DDBJ whole genome shotgun (WGS) entry which is preliminary data.</text>
</comment>
<dbReference type="Gene3D" id="3.40.50.300">
    <property type="entry name" value="P-loop containing nucleotide triphosphate hydrolases"/>
    <property type="match status" value="1"/>
</dbReference>
<evidence type="ECO:0000256" key="8">
    <source>
        <dbReference type="ARBA" id="ARBA00023136"/>
    </source>
</evidence>
<evidence type="ECO:0000256" key="1">
    <source>
        <dbReference type="ARBA" id="ARBA00004141"/>
    </source>
</evidence>
<evidence type="ECO:0000256" key="6">
    <source>
        <dbReference type="ARBA" id="ARBA00022840"/>
    </source>
</evidence>
<keyword evidence="3" id="KW-0813">Transport</keyword>
<dbReference type="GO" id="GO:0016887">
    <property type="term" value="F:ATP hydrolysis activity"/>
    <property type="evidence" value="ECO:0007669"/>
    <property type="project" value="InterPro"/>
</dbReference>
<keyword evidence="5" id="KW-0547">Nucleotide-binding</keyword>
<dbReference type="InterPro" id="IPR013525">
    <property type="entry name" value="ABC2_TM"/>
</dbReference>
<dbReference type="PROSITE" id="PS00211">
    <property type="entry name" value="ABC_TRANSPORTER_1"/>
    <property type="match status" value="1"/>
</dbReference>
<proteinExistence type="inferred from homology"/>
<keyword evidence="4 9" id="KW-0812">Transmembrane</keyword>
<dbReference type="Pfam" id="PF00005">
    <property type="entry name" value="ABC_tran"/>
    <property type="match status" value="1"/>
</dbReference>
<evidence type="ECO:0000256" key="5">
    <source>
        <dbReference type="ARBA" id="ARBA00022741"/>
    </source>
</evidence>
<dbReference type="InterPro" id="IPR017871">
    <property type="entry name" value="ABC_transporter-like_CS"/>
</dbReference>
<keyword evidence="6 11" id="KW-0067">ATP-binding</keyword>
<evidence type="ECO:0000256" key="4">
    <source>
        <dbReference type="ARBA" id="ARBA00022692"/>
    </source>
</evidence>
<dbReference type="InterPro" id="IPR027417">
    <property type="entry name" value="P-loop_NTPase"/>
</dbReference>
<dbReference type="SMART" id="SM00382">
    <property type="entry name" value="AAA"/>
    <property type="match status" value="1"/>
</dbReference>
<name>A0A7J7CSY9_TRIWF</name>
<comment type="subcellular location">
    <subcellularLocation>
        <location evidence="1">Membrane</location>
        <topology evidence="1">Multi-pass membrane protein</topology>
    </subcellularLocation>
</comment>
<dbReference type="InterPro" id="IPR052215">
    <property type="entry name" value="Plant_ABCG"/>
</dbReference>
<dbReference type="GO" id="GO:0140359">
    <property type="term" value="F:ABC-type transporter activity"/>
    <property type="evidence" value="ECO:0007669"/>
    <property type="project" value="InterPro"/>
</dbReference>
<evidence type="ECO:0000259" key="10">
    <source>
        <dbReference type="PROSITE" id="PS50893"/>
    </source>
</evidence>
<reference evidence="11 12" key="1">
    <citation type="journal article" date="2020" name="Nat. Commun.">
        <title>Genome of Tripterygium wilfordii and identification of cytochrome P450 involved in triptolide biosynthesis.</title>
        <authorList>
            <person name="Tu L."/>
            <person name="Su P."/>
            <person name="Zhang Z."/>
            <person name="Gao L."/>
            <person name="Wang J."/>
            <person name="Hu T."/>
            <person name="Zhou J."/>
            <person name="Zhang Y."/>
            <person name="Zhao Y."/>
            <person name="Liu Y."/>
            <person name="Song Y."/>
            <person name="Tong Y."/>
            <person name="Lu Y."/>
            <person name="Yang J."/>
            <person name="Xu C."/>
            <person name="Jia M."/>
            <person name="Peters R.J."/>
            <person name="Huang L."/>
            <person name="Gao W."/>
        </authorList>
    </citation>
    <scope>NUCLEOTIDE SEQUENCE [LARGE SCALE GENOMIC DNA]</scope>
    <source>
        <strain evidence="12">cv. XIE 37</strain>
        <tissue evidence="11">Leaf</tissue>
    </source>
</reference>
<organism evidence="11 12">
    <name type="scientific">Tripterygium wilfordii</name>
    <name type="common">Thunder God vine</name>
    <dbReference type="NCBI Taxonomy" id="458696"/>
    <lineage>
        <taxon>Eukaryota</taxon>
        <taxon>Viridiplantae</taxon>
        <taxon>Streptophyta</taxon>
        <taxon>Embryophyta</taxon>
        <taxon>Tracheophyta</taxon>
        <taxon>Spermatophyta</taxon>
        <taxon>Magnoliopsida</taxon>
        <taxon>eudicotyledons</taxon>
        <taxon>Gunneridae</taxon>
        <taxon>Pentapetalae</taxon>
        <taxon>rosids</taxon>
        <taxon>fabids</taxon>
        <taxon>Celastrales</taxon>
        <taxon>Celastraceae</taxon>
        <taxon>Tripterygium</taxon>
    </lineage>
</organism>
<feature type="transmembrane region" description="Helical" evidence="9">
    <location>
        <begin position="733"/>
        <end position="757"/>
    </location>
</feature>
<keyword evidence="12" id="KW-1185">Reference proteome</keyword>
<dbReference type="Proteomes" id="UP000593562">
    <property type="component" value="Unassembled WGS sequence"/>
</dbReference>
<dbReference type="SUPFAM" id="SSF52540">
    <property type="entry name" value="P-loop containing nucleoside triphosphate hydrolases"/>
    <property type="match status" value="1"/>
</dbReference>
<gene>
    <name evidence="11" type="ORF">HS088_TW14G01265</name>
</gene>
<dbReference type="GO" id="GO:0005524">
    <property type="term" value="F:ATP binding"/>
    <property type="evidence" value="ECO:0007669"/>
    <property type="project" value="UniProtKB-KW"/>
</dbReference>
<accession>A0A7J7CSY9</accession>
<feature type="domain" description="ABC transporter" evidence="10">
    <location>
        <begin position="399"/>
        <end position="644"/>
    </location>
</feature>
<protein>
    <submittedName>
        <fullName evidence="11">Putative ATP-binding cassette transporter</fullName>
    </submittedName>
</protein>
<keyword evidence="8 9" id="KW-0472">Membrane</keyword>
<sequence>MAQFSVQLDFPSENFNAATKDKIRKHIYNLQQHTANRVFHIQRFTTKNDADMIRSVVETKLGELAPEILPPVEGANITFGSMNVEAINYWYLVIVAPTSCKKLDDLELFEKYQDMPIFVSSGYQDCIMDIITAVSLLMKTPVRCRLKREKIVMYSEDDLCAAKFVAFDLQDDENCEDKDDVCSNLKNLFNDINVNSDISGSLSREFAAFFDFLEGKSFNMENLGNVRNNVIFWSKEKRRNFMTYLCDYITCLDCTTSQYENIFSKETEDAFGYNRDWKARFLNHPEMCKVHKALEDSYVAENFSYSGLRGVYEHGYESDDLMMKRCLIRIRDLYEHRLQLKLLYLHNIQLNNIDLYTDADLVACGEWEWDCGGGLEPSKRDFMEWKTNTEFVGDVSARLTWKDLTVMVTLSNGETRKVLEGLTRYAEPGSLTALMGPSGSGKSTLLDALSGRLAANAFLSGTILLNGRKTKLSFGTAAYVTQDDNLIGTLTIREMISYSARLRLPDKMSWSEKQALVESTIIEMGLQDCEDTVIGNWHLRGMSGGEKRRVSIALEILIRPRLLFLEEPTSGLDRGIWGNKTLSQFFAQAGFPCPALRNPSEHFLRCINSNFDKVKATLKGSMKLRFEATEDPLEKMTTAEAIRTLIDFYRTSQYCYSARETVEISGVKGIVLDSGGSQASFLMQAFTLTKRSFINMSRDFGYYWLRLVIYVVVTICIGTIYLNVGTGYNSILARGSCASFVFGFVTFMSIGGFPSFVEDIERLNGHCGVTAFVISNTLSAMPFLIMITFIAGTICYFMVGLHPGFEHYLFLMGIIIGAGIQEKERKKGRKVLLKHSPKSKTWVSDDNIPFHAVLLQSKDL</sequence>
<dbReference type="PANTHER" id="PTHR48042:SF11">
    <property type="entry name" value="ABC TRANSPORTER G FAMILY MEMBER 11"/>
    <property type="match status" value="1"/>
</dbReference>
<evidence type="ECO:0000256" key="7">
    <source>
        <dbReference type="ARBA" id="ARBA00022989"/>
    </source>
</evidence>
<keyword evidence="7 9" id="KW-1133">Transmembrane helix</keyword>
<feature type="transmembrane region" description="Helical" evidence="9">
    <location>
        <begin position="769"/>
        <end position="799"/>
    </location>
</feature>
<evidence type="ECO:0000256" key="3">
    <source>
        <dbReference type="ARBA" id="ARBA00022448"/>
    </source>
</evidence>
<dbReference type="InterPro" id="IPR003439">
    <property type="entry name" value="ABC_transporter-like_ATP-bd"/>
</dbReference>
<feature type="transmembrane region" description="Helical" evidence="9">
    <location>
        <begin position="700"/>
        <end position="721"/>
    </location>
</feature>
<dbReference type="Pfam" id="PF01061">
    <property type="entry name" value="ABC2_membrane"/>
    <property type="match status" value="1"/>
</dbReference>
<evidence type="ECO:0000313" key="12">
    <source>
        <dbReference type="Proteomes" id="UP000593562"/>
    </source>
</evidence>